<dbReference type="Proteomes" id="UP001221898">
    <property type="component" value="Unassembled WGS sequence"/>
</dbReference>
<feature type="region of interest" description="Disordered" evidence="1">
    <location>
        <begin position="166"/>
        <end position="186"/>
    </location>
</feature>
<evidence type="ECO:0000313" key="4">
    <source>
        <dbReference type="Proteomes" id="UP001221898"/>
    </source>
</evidence>
<evidence type="ECO:0000256" key="2">
    <source>
        <dbReference type="SAM" id="SignalP"/>
    </source>
</evidence>
<sequence>MQPCVLRAFGLILRSPSLTCCWILVAVTRACPGTVAGGRADPNGRIPFSDARCCDAPTLTIPQVSPHVRRSQWATGSLTATEEGRQSPPTHAVSESERCTATPTSSVVSARPGALAIAVVYPDPITNPSGAPAGPFPIKPANSLPRGWDQTARRRQPVQMKNLLMFPSPVSAHRPSGGHSKDTGRR</sequence>
<dbReference type="EMBL" id="JAINUG010000030">
    <property type="protein sequence ID" value="KAJ8409630.1"/>
    <property type="molecule type" value="Genomic_DNA"/>
</dbReference>
<feature type="signal peptide" evidence="2">
    <location>
        <begin position="1"/>
        <end position="30"/>
    </location>
</feature>
<evidence type="ECO:0008006" key="5">
    <source>
        <dbReference type="Google" id="ProtNLM"/>
    </source>
</evidence>
<keyword evidence="2" id="KW-0732">Signal</keyword>
<gene>
    <name evidence="3" type="ORF">AAFF_G00230310</name>
</gene>
<keyword evidence="4" id="KW-1185">Reference proteome</keyword>
<evidence type="ECO:0000313" key="3">
    <source>
        <dbReference type="EMBL" id="KAJ8409630.1"/>
    </source>
</evidence>
<organism evidence="3 4">
    <name type="scientific">Aldrovandia affinis</name>
    <dbReference type="NCBI Taxonomy" id="143900"/>
    <lineage>
        <taxon>Eukaryota</taxon>
        <taxon>Metazoa</taxon>
        <taxon>Chordata</taxon>
        <taxon>Craniata</taxon>
        <taxon>Vertebrata</taxon>
        <taxon>Euteleostomi</taxon>
        <taxon>Actinopterygii</taxon>
        <taxon>Neopterygii</taxon>
        <taxon>Teleostei</taxon>
        <taxon>Notacanthiformes</taxon>
        <taxon>Halosauridae</taxon>
        <taxon>Aldrovandia</taxon>
    </lineage>
</organism>
<comment type="caution">
    <text evidence="3">The sequence shown here is derived from an EMBL/GenBank/DDBJ whole genome shotgun (WGS) entry which is preliminary data.</text>
</comment>
<feature type="chain" id="PRO_5042000982" description="Secreted protein" evidence="2">
    <location>
        <begin position="31"/>
        <end position="186"/>
    </location>
</feature>
<evidence type="ECO:0000256" key="1">
    <source>
        <dbReference type="SAM" id="MobiDB-lite"/>
    </source>
</evidence>
<accession>A0AAD7SVU5</accession>
<proteinExistence type="predicted"/>
<name>A0AAD7SVU5_9TELE</name>
<dbReference type="AlphaFoldDB" id="A0AAD7SVU5"/>
<reference evidence="3" key="1">
    <citation type="journal article" date="2023" name="Science">
        <title>Genome structures resolve the early diversification of teleost fishes.</title>
        <authorList>
            <person name="Parey E."/>
            <person name="Louis A."/>
            <person name="Montfort J."/>
            <person name="Bouchez O."/>
            <person name="Roques C."/>
            <person name="Iampietro C."/>
            <person name="Lluch J."/>
            <person name="Castinel A."/>
            <person name="Donnadieu C."/>
            <person name="Desvignes T."/>
            <person name="Floi Bucao C."/>
            <person name="Jouanno E."/>
            <person name="Wen M."/>
            <person name="Mejri S."/>
            <person name="Dirks R."/>
            <person name="Jansen H."/>
            <person name="Henkel C."/>
            <person name="Chen W.J."/>
            <person name="Zahm M."/>
            <person name="Cabau C."/>
            <person name="Klopp C."/>
            <person name="Thompson A.W."/>
            <person name="Robinson-Rechavi M."/>
            <person name="Braasch I."/>
            <person name="Lecointre G."/>
            <person name="Bobe J."/>
            <person name="Postlethwait J.H."/>
            <person name="Berthelot C."/>
            <person name="Roest Crollius H."/>
            <person name="Guiguen Y."/>
        </authorList>
    </citation>
    <scope>NUCLEOTIDE SEQUENCE</scope>
    <source>
        <strain evidence="3">NC1722</strain>
    </source>
</reference>
<protein>
    <recommendedName>
        <fullName evidence="5">Secreted protein</fullName>
    </recommendedName>
</protein>
<feature type="region of interest" description="Disordered" evidence="1">
    <location>
        <begin position="77"/>
        <end position="106"/>
    </location>
</feature>